<evidence type="ECO:0000313" key="1">
    <source>
        <dbReference type="EMBL" id="KZR98027.1"/>
    </source>
</evidence>
<protein>
    <submittedName>
        <fullName evidence="1">Putative Zinc carboxypeptidase A 1</fullName>
    </submittedName>
</protein>
<dbReference type="GO" id="GO:0004180">
    <property type="term" value="F:carboxypeptidase activity"/>
    <property type="evidence" value="ECO:0007669"/>
    <property type="project" value="UniProtKB-KW"/>
</dbReference>
<keyword evidence="1" id="KW-0645">Protease</keyword>
<feature type="non-terminal residue" evidence="1">
    <location>
        <position position="66"/>
    </location>
</feature>
<accession>A0A164FQ12</accession>
<keyword evidence="1" id="KW-0121">Carboxypeptidase</keyword>
<gene>
    <name evidence="1" type="ORF">APZ42_006761</name>
</gene>
<evidence type="ECO:0000313" key="2">
    <source>
        <dbReference type="Proteomes" id="UP000076858"/>
    </source>
</evidence>
<dbReference type="AlphaFoldDB" id="A0A164FQ12"/>
<keyword evidence="1" id="KW-0378">Hydrolase</keyword>
<reference evidence="1 2" key="1">
    <citation type="submission" date="2016-03" db="EMBL/GenBank/DDBJ databases">
        <title>EvidentialGene: Evidence-directed Construction of Genes on Genomes.</title>
        <authorList>
            <person name="Gilbert D.G."/>
            <person name="Choi J.-H."/>
            <person name="Mockaitis K."/>
            <person name="Colbourne J."/>
            <person name="Pfrender M."/>
        </authorList>
    </citation>
    <scope>NUCLEOTIDE SEQUENCE [LARGE SCALE GENOMIC DNA]</scope>
    <source>
        <strain evidence="1 2">Xinb3</strain>
        <tissue evidence="1">Complete organism</tissue>
    </source>
</reference>
<dbReference type="EMBL" id="LRGB01018863">
    <property type="protein sequence ID" value="KZR98027.1"/>
    <property type="molecule type" value="Genomic_DNA"/>
</dbReference>
<comment type="caution">
    <text evidence="1">The sequence shown here is derived from an EMBL/GenBank/DDBJ whole genome shotgun (WGS) entry which is preliminary data.</text>
</comment>
<proteinExistence type="predicted"/>
<keyword evidence="2" id="KW-1185">Reference proteome</keyword>
<sequence>SLNYRYNRVARALLEHGMNHKIHIANLGVLGKEEQQSIALRRALASNNKAIDVENYHTYEEVNCIF</sequence>
<name>A0A164FQ12_9CRUS</name>
<feature type="non-terminal residue" evidence="1">
    <location>
        <position position="1"/>
    </location>
</feature>
<dbReference type="Proteomes" id="UP000076858">
    <property type="component" value="Unassembled WGS sequence"/>
</dbReference>
<organism evidence="1 2">
    <name type="scientific">Daphnia magna</name>
    <dbReference type="NCBI Taxonomy" id="35525"/>
    <lineage>
        <taxon>Eukaryota</taxon>
        <taxon>Metazoa</taxon>
        <taxon>Ecdysozoa</taxon>
        <taxon>Arthropoda</taxon>
        <taxon>Crustacea</taxon>
        <taxon>Branchiopoda</taxon>
        <taxon>Diplostraca</taxon>
        <taxon>Cladocera</taxon>
        <taxon>Anomopoda</taxon>
        <taxon>Daphniidae</taxon>
        <taxon>Daphnia</taxon>
    </lineage>
</organism>